<keyword evidence="2" id="KW-1185">Reference proteome</keyword>
<dbReference type="Proteomes" id="UP000187455">
    <property type="component" value="Unassembled WGS sequence"/>
</dbReference>
<accession>A0A1R0H646</accession>
<dbReference type="OrthoDB" id="10579213at2759"/>
<name>A0A1R0H646_9FUNG</name>
<protein>
    <submittedName>
        <fullName evidence="1">Uncharacterized protein</fullName>
    </submittedName>
</protein>
<dbReference type="AlphaFoldDB" id="A0A1R0H646"/>
<evidence type="ECO:0000313" key="1">
    <source>
        <dbReference type="EMBL" id="OLY84561.1"/>
    </source>
</evidence>
<reference evidence="1 2" key="1">
    <citation type="journal article" date="2016" name="Mol. Biol. Evol.">
        <title>Genome-Wide Survey of Gut Fungi (Harpellales) Reveals the First Horizontally Transferred Ubiquitin Gene from a Mosquito Host.</title>
        <authorList>
            <person name="Wang Y."/>
            <person name="White M.M."/>
            <person name="Kvist S."/>
            <person name="Moncalvo J.M."/>
        </authorList>
    </citation>
    <scope>NUCLEOTIDE SEQUENCE [LARGE SCALE GENOMIC DNA]</scope>
    <source>
        <strain evidence="1 2">ALG-7-W6</strain>
    </source>
</reference>
<dbReference type="EMBL" id="LSSL01000454">
    <property type="protein sequence ID" value="OLY84561.1"/>
    <property type="molecule type" value="Genomic_DNA"/>
</dbReference>
<sequence>MNVKRQKYKMQTLSFICLMIPLKKTYGTPANVVQKVLSVDLEIMDIDSDFEELSNPEPIFLKELAEVVELVHFIFRSSGNKIFHGLQRTSWGIVNFLKHT</sequence>
<comment type="caution">
    <text evidence="1">The sequence shown here is derived from an EMBL/GenBank/DDBJ whole genome shotgun (WGS) entry which is preliminary data.</text>
</comment>
<proteinExistence type="predicted"/>
<evidence type="ECO:0000313" key="2">
    <source>
        <dbReference type="Proteomes" id="UP000187455"/>
    </source>
</evidence>
<organism evidence="1 2">
    <name type="scientific">Smittium mucronatum</name>
    <dbReference type="NCBI Taxonomy" id="133383"/>
    <lineage>
        <taxon>Eukaryota</taxon>
        <taxon>Fungi</taxon>
        <taxon>Fungi incertae sedis</taxon>
        <taxon>Zoopagomycota</taxon>
        <taxon>Kickxellomycotina</taxon>
        <taxon>Harpellomycetes</taxon>
        <taxon>Harpellales</taxon>
        <taxon>Legeriomycetaceae</taxon>
        <taxon>Smittium</taxon>
    </lineage>
</organism>
<gene>
    <name evidence="1" type="ORF">AYI68_g1276</name>
</gene>